<dbReference type="CDD" id="cd00067">
    <property type="entry name" value="GAL4"/>
    <property type="match status" value="1"/>
</dbReference>
<dbReference type="PANTHER" id="PTHR37012:SF2">
    <property type="entry name" value="BZIP DOMAIN-CONTAINING PROTEIN-RELATED"/>
    <property type="match status" value="1"/>
</dbReference>
<accession>A0A364MVP6</accession>
<dbReference type="Gene3D" id="4.10.240.10">
    <property type="entry name" value="Zn(2)-C6 fungal-type DNA-binding domain"/>
    <property type="match status" value="1"/>
</dbReference>
<evidence type="ECO:0000256" key="2">
    <source>
        <dbReference type="SAM" id="MobiDB-lite"/>
    </source>
</evidence>
<evidence type="ECO:0000256" key="1">
    <source>
        <dbReference type="ARBA" id="ARBA00023242"/>
    </source>
</evidence>
<dbReference type="EMBL" id="QGDH01000147">
    <property type="protein sequence ID" value="RAR04757.1"/>
    <property type="molecule type" value="Genomic_DNA"/>
</dbReference>
<evidence type="ECO:0000313" key="5">
    <source>
        <dbReference type="Proteomes" id="UP000249619"/>
    </source>
</evidence>
<dbReference type="InterPro" id="IPR001138">
    <property type="entry name" value="Zn2Cys6_DnaBD"/>
</dbReference>
<evidence type="ECO:0000313" key="4">
    <source>
        <dbReference type="EMBL" id="RAR04757.1"/>
    </source>
</evidence>
<dbReference type="SUPFAM" id="SSF57701">
    <property type="entry name" value="Zn2/Cys6 DNA-binding domain"/>
    <property type="match status" value="1"/>
</dbReference>
<feature type="domain" description="Zn(2)-C6 fungal-type" evidence="3">
    <location>
        <begin position="102"/>
        <end position="132"/>
    </location>
</feature>
<dbReference type="PROSITE" id="PS50048">
    <property type="entry name" value="ZN2_CY6_FUNGAL_2"/>
    <property type="match status" value="1"/>
</dbReference>
<proteinExistence type="predicted"/>
<dbReference type="PANTHER" id="PTHR37012">
    <property type="entry name" value="B-ZIP TRANSCRIPTION FACTOR (EUROFUNG)-RELATED"/>
    <property type="match status" value="1"/>
</dbReference>
<dbReference type="AlphaFoldDB" id="A0A364MVP6"/>
<sequence>MLPATRAATPQDKARGNCNNTLVSTCSRIAETPLAPPPPPPPFEPLHAARCTLHAARINHYLDIHSMDHSERWQSIAPASDEPGQRRAAPDRRKRRQAVAVACVQCRNGKAKCDGTRPRCNRCKDNDLICQYDVAEGVSRAERMKIMKRDSITGELEDLKRIVTSLRSGTDDQAAAILARLRLGDTPEDVAKSLPLLSPAASVQPPSLLGQDSTDTSGSGMSHESTFDPSKPPSKFRHGSGASLASPTSQNAGWSPSASLPPATFALPGKGKHSGTGEDQSFLFPLFDRDDYLLARAEAEGESDEEDDLEERIIDPRLLQQVSNFDLRQLPSSSSKRSSQSQRPSPHRQQTLRSIYPTHLAGRQPMVNTIRIHPNLDIRSFFGNMPFSTSLGSDQYTSAAQDAQTSNLFLPTWAMLPINTIPDPGSVRRAIPSVLREAANMLNTGRPIEEVIEKHPNIAALYDEQVFKNSGVLSKWAVGMVHSIHLKGNTFTCFGSMYLFWSLMRWMISPSPDTYNAIPDWLRPTPNQLFMPHINIVDFVIWPAFRELAVQIPAMQERMEWLMDMSISIQCDWSFATGEALCKNEDTGQIDLCDTAKEVVRDLTSWSVGPSFRGYVSNADSYVRIRTEGY</sequence>
<dbReference type="Proteomes" id="UP000249619">
    <property type="component" value="Unassembled WGS sequence"/>
</dbReference>
<dbReference type="GO" id="GO:0008270">
    <property type="term" value="F:zinc ion binding"/>
    <property type="evidence" value="ECO:0007669"/>
    <property type="project" value="InterPro"/>
</dbReference>
<dbReference type="InterPro" id="IPR036864">
    <property type="entry name" value="Zn2-C6_fun-type_DNA-bd_sf"/>
</dbReference>
<name>A0A364MVP6_STELY</name>
<gene>
    <name evidence="4" type="ORF">DDE83_007693</name>
</gene>
<protein>
    <submittedName>
        <fullName evidence="4">Sequence-specific DNA binding RNA polymerase II transcription factor</fullName>
    </submittedName>
</protein>
<organism evidence="4 5">
    <name type="scientific">Stemphylium lycopersici</name>
    <name type="common">Tomato gray leaf spot disease fungus</name>
    <name type="synonym">Thyrospora lycopersici</name>
    <dbReference type="NCBI Taxonomy" id="183478"/>
    <lineage>
        <taxon>Eukaryota</taxon>
        <taxon>Fungi</taxon>
        <taxon>Dikarya</taxon>
        <taxon>Ascomycota</taxon>
        <taxon>Pezizomycotina</taxon>
        <taxon>Dothideomycetes</taxon>
        <taxon>Pleosporomycetidae</taxon>
        <taxon>Pleosporales</taxon>
        <taxon>Pleosporineae</taxon>
        <taxon>Pleosporaceae</taxon>
        <taxon>Stemphylium</taxon>
    </lineage>
</organism>
<feature type="compositionally biased region" description="Polar residues" evidence="2">
    <location>
        <begin position="210"/>
        <end position="228"/>
    </location>
</feature>
<reference evidence="5" key="1">
    <citation type="submission" date="2018-05" db="EMBL/GenBank/DDBJ databases">
        <title>Draft genome sequence of Stemphylium lycopersici strain CIDEFI 213.</title>
        <authorList>
            <person name="Medina R."/>
            <person name="Franco M.E.E."/>
            <person name="Lucentini C.G."/>
            <person name="Saparrat M.C.N."/>
            <person name="Balatti P.A."/>
        </authorList>
    </citation>
    <scope>NUCLEOTIDE SEQUENCE [LARGE SCALE GENOMIC DNA]</scope>
    <source>
        <strain evidence="5">CIDEFI 213</strain>
    </source>
</reference>
<feature type="compositionally biased region" description="Polar residues" evidence="2">
    <location>
        <begin position="243"/>
        <end position="258"/>
    </location>
</feature>
<evidence type="ECO:0000259" key="3">
    <source>
        <dbReference type="PROSITE" id="PS50048"/>
    </source>
</evidence>
<dbReference type="PROSITE" id="PS00463">
    <property type="entry name" value="ZN2_CY6_FUNGAL_1"/>
    <property type="match status" value="1"/>
</dbReference>
<feature type="region of interest" description="Disordered" evidence="2">
    <location>
        <begin position="324"/>
        <end position="351"/>
    </location>
</feature>
<dbReference type="InterPro" id="IPR021833">
    <property type="entry name" value="DUF3425"/>
</dbReference>
<feature type="region of interest" description="Disordered" evidence="2">
    <location>
        <begin position="198"/>
        <end position="281"/>
    </location>
</feature>
<comment type="caution">
    <text evidence="4">The sequence shown here is derived from an EMBL/GenBank/DDBJ whole genome shotgun (WGS) entry which is preliminary data.</text>
</comment>
<feature type="compositionally biased region" description="Low complexity" evidence="2">
    <location>
        <begin position="328"/>
        <end position="349"/>
    </location>
</feature>
<dbReference type="Pfam" id="PF11905">
    <property type="entry name" value="DUF3425"/>
    <property type="match status" value="1"/>
</dbReference>
<keyword evidence="1" id="KW-0539">Nucleus</keyword>
<dbReference type="GO" id="GO:0000981">
    <property type="term" value="F:DNA-binding transcription factor activity, RNA polymerase II-specific"/>
    <property type="evidence" value="ECO:0007669"/>
    <property type="project" value="InterPro"/>
</dbReference>
<dbReference type="SMART" id="SM00066">
    <property type="entry name" value="GAL4"/>
    <property type="match status" value="1"/>
</dbReference>
<keyword evidence="5" id="KW-1185">Reference proteome</keyword>
<dbReference type="Pfam" id="PF00172">
    <property type="entry name" value="Zn_clus"/>
    <property type="match status" value="1"/>
</dbReference>
<dbReference type="STRING" id="183478.A0A364MVP6"/>